<reference evidence="3 4" key="1">
    <citation type="submission" date="2023-11" db="EMBL/GenBank/DDBJ databases">
        <authorList>
            <person name="Xu M."/>
            <person name="Jiang T."/>
        </authorList>
    </citation>
    <scope>NUCLEOTIDE SEQUENCE [LARGE SCALE GENOMIC DNA]</scope>
    <source>
        <strain evidence="3 4">SD</strain>
    </source>
</reference>
<evidence type="ECO:0000259" key="2">
    <source>
        <dbReference type="Pfam" id="PF09130"/>
    </source>
</evidence>
<dbReference type="Pfam" id="PF03807">
    <property type="entry name" value="F420_oxidored"/>
    <property type="match status" value="1"/>
</dbReference>
<feature type="domain" description="Phosphogluconate dehydrogenase NAD-binding putative C-terminal" evidence="2">
    <location>
        <begin position="183"/>
        <end position="250"/>
    </location>
</feature>
<accession>A0ABU4VEC9</accession>
<dbReference type="Proteomes" id="UP001277761">
    <property type="component" value="Unassembled WGS sequence"/>
</dbReference>
<dbReference type="InterPro" id="IPR036291">
    <property type="entry name" value="NAD(P)-bd_dom_sf"/>
</dbReference>
<evidence type="ECO:0000313" key="3">
    <source>
        <dbReference type="EMBL" id="MDX8150146.1"/>
    </source>
</evidence>
<dbReference type="Gene3D" id="3.40.50.720">
    <property type="entry name" value="NAD(P)-binding Rossmann-like Domain"/>
    <property type="match status" value="1"/>
</dbReference>
<dbReference type="RefSeq" id="WP_319952298.1">
    <property type="nucleotide sequence ID" value="NZ_JAXAVX010000001.1"/>
</dbReference>
<dbReference type="SUPFAM" id="SSF48179">
    <property type="entry name" value="6-phosphogluconate dehydrogenase C-terminal domain-like"/>
    <property type="match status" value="1"/>
</dbReference>
<comment type="caution">
    <text evidence="3">The sequence shown here is derived from an EMBL/GenBank/DDBJ whole genome shotgun (WGS) entry which is preliminary data.</text>
</comment>
<feature type="domain" description="Pyrroline-5-carboxylate reductase catalytic N-terminal" evidence="1">
    <location>
        <begin position="4"/>
        <end position="79"/>
    </location>
</feature>
<dbReference type="Gene3D" id="1.10.1040.10">
    <property type="entry name" value="N-(1-d-carboxylethyl)-l-norvaline Dehydrogenase, domain 2"/>
    <property type="match status" value="1"/>
</dbReference>
<organism evidence="3 4">
    <name type="scientific">Patulibacter brassicae</name>
    <dbReference type="NCBI Taxonomy" id="1705717"/>
    <lineage>
        <taxon>Bacteria</taxon>
        <taxon>Bacillati</taxon>
        <taxon>Actinomycetota</taxon>
        <taxon>Thermoleophilia</taxon>
        <taxon>Solirubrobacterales</taxon>
        <taxon>Patulibacteraceae</taxon>
        <taxon>Patulibacter</taxon>
    </lineage>
</organism>
<dbReference type="InterPro" id="IPR028939">
    <property type="entry name" value="P5C_Rdtase_cat_N"/>
</dbReference>
<proteinExistence type="predicted"/>
<keyword evidence="4" id="KW-1185">Reference proteome</keyword>
<gene>
    <name evidence="3" type="ORF">SK069_00945</name>
</gene>
<dbReference type="InterPro" id="IPR008927">
    <property type="entry name" value="6-PGluconate_DH-like_C_sf"/>
</dbReference>
<evidence type="ECO:0000259" key="1">
    <source>
        <dbReference type="Pfam" id="PF03807"/>
    </source>
</evidence>
<dbReference type="EMBL" id="JAXAVX010000001">
    <property type="protein sequence ID" value="MDX8150146.1"/>
    <property type="molecule type" value="Genomic_DNA"/>
</dbReference>
<protein>
    <submittedName>
        <fullName evidence="3">DUF1932 domain-containing protein</fullName>
    </submittedName>
</protein>
<sequence>MARVGLLHPGAMGAALGAQLVGRGHQVLWASRGRSGSTAARATRAGLLDVGSIDELLRRSELVISVCPPHAAVETARSASGFAGPFLDANAVSPATAAAIAHAVGGRTADGGIVGPPPTDSGTTRLYLSGSAAPDFQALFTGTAVDVRVLDDGGPYAASALKMAFAAWSKGSAALLLATADAADRLGVGDALSHEWAISRPRLAAQLEAAQRDAAEKGWRWAGEMDEIAATFGDVGLSPGFHEAAASTYRSRPQHRDPA</sequence>
<dbReference type="SUPFAM" id="SSF51735">
    <property type="entry name" value="NAD(P)-binding Rossmann-fold domains"/>
    <property type="match status" value="1"/>
</dbReference>
<evidence type="ECO:0000313" key="4">
    <source>
        <dbReference type="Proteomes" id="UP001277761"/>
    </source>
</evidence>
<dbReference type="InterPro" id="IPR013328">
    <property type="entry name" value="6PGD_dom2"/>
</dbReference>
<name>A0ABU4VEC9_9ACTN</name>
<dbReference type="Pfam" id="PF09130">
    <property type="entry name" value="DUF1932"/>
    <property type="match status" value="1"/>
</dbReference>
<dbReference type="InterPro" id="IPR015814">
    <property type="entry name" value="Pgluconate_DH_NAD-bd_C"/>
</dbReference>